<proteinExistence type="predicted"/>
<dbReference type="InterPro" id="IPR029024">
    <property type="entry name" value="TerB-like"/>
</dbReference>
<dbReference type="RefSeq" id="WP_124155355.1">
    <property type="nucleotide sequence ID" value="NZ_CAWOLW010000114.1"/>
</dbReference>
<dbReference type="OrthoDB" id="3700345at2"/>
<comment type="caution">
    <text evidence="1">The sequence shown here is derived from an EMBL/GenBank/DDBJ whole genome shotgun (WGS) entry which is preliminary data.</text>
</comment>
<dbReference type="Gene3D" id="1.10.3680.10">
    <property type="entry name" value="TerB-like"/>
    <property type="match status" value="1"/>
</dbReference>
<dbReference type="EMBL" id="RCBY01000200">
    <property type="protein sequence ID" value="RQH28885.1"/>
    <property type="molecule type" value="Genomic_DNA"/>
</dbReference>
<dbReference type="SUPFAM" id="SSF158682">
    <property type="entry name" value="TerB-like"/>
    <property type="match status" value="1"/>
</dbReference>
<accession>A0A3N6P642</accession>
<sequence length="119" mass="13459">MATNEEQMIGGSEYLKRTMGISSAPFEAYLNYGYALLAIAGADGDVPEAEMNWLINHQRMVGAPEEAIEKYKEFDYKNAKLEDLLPKIKTDVPNWSAPRTLLYHAIKMSRADKDYAKQP</sequence>
<reference evidence="1 2" key="1">
    <citation type="journal article" date="2018" name="ACS Chem. Biol.">
        <title>Ketoreductase domain dysfunction expands chemodiversity: malyngamide biosynthesis in the cyanobacterium Okeania hirsuta.</title>
        <authorList>
            <person name="Moss N.A."/>
            <person name="Leao T."/>
            <person name="Rankin M."/>
            <person name="McCullough T.M."/>
            <person name="Qu P."/>
            <person name="Korobeynikov A."/>
            <person name="Smith J.L."/>
            <person name="Gerwick L."/>
            <person name="Gerwick W.H."/>
        </authorList>
    </citation>
    <scope>NUCLEOTIDE SEQUENCE [LARGE SCALE GENOMIC DNA]</scope>
    <source>
        <strain evidence="1 2">PAB10Feb10-1</strain>
    </source>
</reference>
<protein>
    <submittedName>
        <fullName evidence="1">Uncharacterized protein</fullName>
    </submittedName>
</protein>
<dbReference type="Proteomes" id="UP000269154">
    <property type="component" value="Unassembled WGS sequence"/>
</dbReference>
<dbReference type="AlphaFoldDB" id="A0A3N6P642"/>
<evidence type="ECO:0000313" key="2">
    <source>
        <dbReference type="Proteomes" id="UP000269154"/>
    </source>
</evidence>
<keyword evidence="2" id="KW-1185">Reference proteome</keyword>
<organism evidence="1 2">
    <name type="scientific">Okeania hirsuta</name>
    <dbReference type="NCBI Taxonomy" id="1458930"/>
    <lineage>
        <taxon>Bacteria</taxon>
        <taxon>Bacillati</taxon>
        <taxon>Cyanobacteriota</taxon>
        <taxon>Cyanophyceae</taxon>
        <taxon>Oscillatoriophycideae</taxon>
        <taxon>Oscillatoriales</taxon>
        <taxon>Microcoleaceae</taxon>
        <taxon>Okeania</taxon>
    </lineage>
</organism>
<name>A0A3N6P642_9CYAN</name>
<evidence type="ECO:0000313" key="1">
    <source>
        <dbReference type="EMBL" id="RQH28885.1"/>
    </source>
</evidence>
<gene>
    <name evidence="1" type="ORF">D5R40_25095</name>
</gene>